<dbReference type="EMBL" id="CP036275">
    <property type="protein sequence ID" value="QDU40097.1"/>
    <property type="molecule type" value="Genomic_DNA"/>
</dbReference>
<evidence type="ECO:0000313" key="3">
    <source>
        <dbReference type="EMBL" id="QDU40097.1"/>
    </source>
</evidence>
<evidence type="ECO:0000256" key="1">
    <source>
        <dbReference type="SAM" id="MobiDB-lite"/>
    </source>
</evidence>
<gene>
    <name evidence="3" type="ORF">Mal4_44510</name>
</gene>
<reference evidence="3 4" key="1">
    <citation type="submission" date="2019-02" db="EMBL/GenBank/DDBJ databases">
        <title>Deep-cultivation of Planctomycetes and their phenomic and genomic characterization uncovers novel biology.</title>
        <authorList>
            <person name="Wiegand S."/>
            <person name="Jogler M."/>
            <person name="Boedeker C."/>
            <person name="Pinto D."/>
            <person name="Vollmers J."/>
            <person name="Rivas-Marin E."/>
            <person name="Kohn T."/>
            <person name="Peeters S.H."/>
            <person name="Heuer A."/>
            <person name="Rast P."/>
            <person name="Oberbeckmann S."/>
            <person name="Bunk B."/>
            <person name="Jeske O."/>
            <person name="Meyerdierks A."/>
            <person name="Storesund J.E."/>
            <person name="Kallscheuer N."/>
            <person name="Luecker S."/>
            <person name="Lage O.M."/>
            <person name="Pohl T."/>
            <person name="Merkel B.J."/>
            <person name="Hornburger P."/>
            <person name="Mueller R.-W."/>
            <person name="Bruemmer F."/>
            <person name="Labrenz M."/>
            <person name="Spormann A.M."/>
            <person name="Op den Camp H."/>
            <person name="Overmann J."/>
            <person name="Amann R."/>
            <person name="Jetten M.S.M."/>
            <person name="Mascher T."/>
            <person name="Medema M.H."/>
            <person name="Devos D.P."/>
            <person name="Kaster A.-K."/>
            <person name="Ovreas L."/>
            <person name="Rohde M."/>
            <person name="Galperin M.Y."/>
            <person name="Jogler C."/>
        </authorList>
    </citation>
    <scope>NUCLEOTIDE SEQUENCE [LARGE SCALE GENOMIC DNA]</scope>
    <source>
        <strain evidence="3 4">Mal4</strain>
    </source>
</reference>
<organism evidence="3 4">
    <name type="scientific">Maioricimonas rarisocia</name>
    <dbReference type="NCBI Taxonomy" id="2528026"/>
    <lineage>
        <taxon>Bacteria</taxon>
        <taxon>Pseudomonadati</taxon>
        <taxon>Planctomycetota</taxon>
        <taxon>Planctomycetia</taxon>
        <taxon>Planctomycetales</taxon>
        <taxon>Planctomycetaceae</taxon>
        <taxon>Maioricimonas</taxon>
    </lineage>
</organism>
<protein>
    <submittedName>
        <fullName evidence="3">Uncharacterized protein</fullName>
    </submittedName>
</protein>
<keyword evidence="2" id="KW-0812">Transmembrane</keyword>
<feature type="transmembrane region" description="Helical" evidence="2">
    <location>
        <begin position="182"/>
        <end position="200"/>
    </location>
</feature>
<feature type="compositionally biased region" description="Low complexity" evidence="1">
    <location>
        <begin position="135"/>
        <end position="156"/>
    </location>
</feature>
<sequence>MRLTLRTLLAYLDDILAPSQAKEIGEKINESSYAAATVERIKDVLRRRRNTAPDVIGPNATPDPNLVAEYLDNTLNQDEVEEVERLCLESDVHLAEVAACHQVLTLVLGEPVDIPAETRERMYALGAVGETETAAAEGSAAAAPRPAPARNAETTAGSPAGRETSDEAIPDYLRRRSTGRRILPVLALLLIAAAWLATIVTDQTLLELLPVRFGQQEAVTAVDGDASELADGVDVAQAVGETPAEDEGPPVQPAEPGSQARSSVADGPQPKPIPVASIDPPPPADMPDPDESPVTPVPEPAVEMRPEEQAPAEQPQIAKVTPTEPVPPPEPAVEEPEPVVPAAPAHPMARLVYVDQQGILLKYDPAREGWMASPDESVIHANDRIAAPEPFNSRLLVESGEAEVTVYGGTVAVWKRPSTPGWAHLTLDRGRIGLRVHNLPDAPGEPEFGVRAGGTDYTLRILEPGTLVGLEVTRRQPSGRPVAWTPEPVDGGLFVISGAVRVTDAAGNETTVRPELGWWPWPGSLPVTEPQPLRAIPEWLTDASESATERRLGMLFEREFILEQPVAQFLPTVVKDPRPYIAELAVKALAVTDGYRALIRALQSDHEESRLAAIVALREWLPQDPRNGELLVAELNRTFRNADVTAVEQLLWGYSAEDARDPAISRQLVAWLSHDDIAIRELAFYQIYRLTGRRYDYRAFAPPVQRQAAAARWEEHLRREGALIGD</sequence>
<keyword evidence="2" id="KW-0472">Membrane</keyword>
<dbReference type="OrthoDB" id="272719at2"/>
<feature type="region of interest" description="Disordered" evidence="1">
    <location>
        <begin position="240"/>
        <end position="338"/>
    </location>
</feature>
<dbReference type="InterPro" id="IPR016024">
    <property type="entry name" value="ARM-type_fold"/>
</dbReference>
<dbReference type="KEGG" id="mri:Mal4_44510"/>
<keyword evidence="2" id="KW-1133">Transmembrane helix</keyword>
<dbReference type="SUPFAM" id="SSF48371">
    <property type="entry name" value="ARM repeat"/>
    <property type="match status" value="1"/>
</dbReference>
<feature type="region of interest" description="Disordered" evidence="1">
    <location>
        <begin position="135"/>
        <end position="172"/>
    </location>
</feature>
<proteinExistence type="predicted"/>
<name>A0A517ZCB6_9PLAN</name>
<keyword evidence="4" id="KW-1185">Reference proteome</keyword>
<evidence type="ECO:0000313" key="4">
    <source>
        <dbReference type="Proteomes" id="UP000320496"/>
    </source>
</evidence>
<dbReference type="RefSeq" id="WP_145371218.1">
    <property type="nucleotide sequence ID" value="NZ_CP036275.1"/>
</dbReference>
<dbReference type="Proteomes" id="UP000320496">
    <property type="component" value="Chromosome"/>
</dbReference>
<dbReference type="AlphaFoldDB" id="A0A517ZCB6"/>
<evidence type="ECO:0000256" key="2">
    <source>
        <dbReference type="SAM" id="Phobius"/>
    </source>
</evidence>
<feature type="compositionally biased region" description="Pro residues" evidence="1">
    <location>
        <begin position="269"/>
        <end position="286"/>
    </location>
</feature>
<accession>A0A517ZCB6</accession>